<evidence type="ECO:0000313" key="2">
    <source>
        <dbReference type="EMBL" id="KAG8175883.1"/>
    </source>
</evidence>
<evidence type="ECO:0000259" key="1">
    <source>
        <dbReference type="PROSITE" id="PS50097"/>
    </source>
</evidence>
<dbReference type="InterPro" id="IPR011333">
    <property type="entry name" value="SKP1/BTB/POZ_sf"/>
</dbReference>
<dbReference type="CDD" id="cd14733">
    <property type="entry name" value="BACK"/>
    <property type="match status" value="1"/>
</dbReference>
<dbReference type="InterPro" id="IPR000210">
    <property type="entry name" value="BTB/POZ_dom"/>
</dbReference>
<gene>
    <name evidence="2" type="ORF">JTE90_025951</name>
</gene>
<dbReference type="PANTHER" id="PTHR45774:SF3">
    <property type="entry name" value="BTB (POZ) DOMAIN-CONTAINING 2B-RELATED"/>
    <property type="match status" value="1"/>
</dbReference>
<dbReference type="Pfam" id="PF00651">
    <property type="entry name" value="BTB"/>
    <property type="match status" value="1"/>
</dbReference>
<name>A0AAV6TVU8_9ARAC</name>
<comment type="caution">
    <text evidence="2">The sequence shown here is derived from an EMBL/GenBank/DDBJ whole genome shotgun (WGS) entry which is preliminary data.</text>
</comment>
<dbReference type="EMBL" id="JAFNEN010000943">
    <property type="protein sequence ID" value="KAG8175883.1"/>
    <property type="molecule type" value="Genomic_DNA"/>
</dbReference>
<accession>A0AAV6TVU8</accession>
<protein>
    <recommendedName>
        <fullName evidence="1">BTB domain-containing protein</fullName>
    </recommendedName>
</protein>
<dbReference type="SMART" id="SM00225">
    <property type="entry name" value="BTB"/>
    <property type="match status" value="1"/>
</dbReference>
<dbReference type="PROSITE" id="PS50097">
    <property type="entry name" value="BTB"/>
    <property type="match status" value="1"/>
</dbReference>
<evidence type="ECO:0000313" key="3">
    <source>
        <dbReference type="Proteomes" id="UP000827092"/>
    </source>
</evidence>
<organism evidence="2 3">
    <name type="scientific">Oedothorax gibbosus</name>
    <dbReference type="NCBI Taxonomy" id="931172"/>
    <lineage>
        <taxon>Eukaryota</taxon>
        <taxon>Metazoa</taxon>
        <taxon>Ecdysozoa</taxon>
        <taxon>Arthropoda</taxon>
        <taxon>Chelicerata</taxon>
        <taxon>Arachnida</taxon>
        <taxon>Araneae</taxon>
        <taxon>Araneomorphae</taxon>
        <taxon>Entelegynae</taxon>
        <taxon>Araneoidea</taxon>
        <taxon>Linyphiidae</taxon>
        <taxon>Erigoninae</taxon>
        <taxon>Oedothorax</taxon>
    </lineage>
</organism>
<dbReference type="CDD" id="cd18186">
    <property type="entry name" value="BTB_POZ_ZBTB_KLHL-like"/>
    <property type="match status" value="1"/>
</dbReference>
<reference evidence="2 3" key="1">
    <citation type="journal article" date="2022" name="Nat. Ecol. Evol.">
        <title>A masculinizing supergene underlies an exaggerated male reproductive morph in a spider.</title>
        <authorList>
            <person name="Hendrickx F."/>
            <person name="De Corte Z."/>
            <person name="Sonet G."/>
            <person name="Van Belleghem S.M."/>
            <person name="Kostlbacher S."/>
            <person name="Vangestel C."/>
        </authorList>
    </citation>
    <scope>NUCLEOTIDE SEQUENCE [LARGE SCALE GENOMIC DNA]</scope>
    <source>
        <strain evidence="2">W744_W776</strain>
    </source>
</reference>
<dbReference type="PANTHER" id="PTHR45774">
    <property type="entry name" value="BTB/POZ DOMAIN-CONTAINING"/>
    <property type="match status" value="1"/>
</dbReference>
<dbReference type="SUPFAM" id="SSF54695">
    <property type="entry name" value="POZ domain"/>
    <property type="match status" value="1"/>
</dbReference>
<feature type="domain" description="BTB" evidence="1">
    <location>
        <begin position="35"/>
        <end position="99"/>
    </location>
</feature>
<dbReference type="Proteomes" id="UP000827092">
    <property type="component" value="Unassembled WGS sequence"/>
</dbReference>
<dbReference type="AlphaFoldDB" id="A0AAV6TVU8"/>
<keyword evidence="3" id="KW-1185">Reference proteome</keyword>
<sequence>MAVEGPESFTNERWQKNTRSLKGGLAHIRKTSALSDITMLVGSKKFKGHKLILKIRSEKFSRMFNNEEGNRAATEEIRITDVGEQAFEILFNYIYTSKIGDLDVNSRELVLEVHRAATLYGQHGLREACEAIIDKWEISSETAISVLQMSDVQIVIDRCWKHLQLHAREVLASNGILEATDDTLCEIFERGYFNGVPVMELLTHIVRWASHLFPCQPDFERVREHLLVCNGAQQRCLMSWIGLQKLSLEQLGVVMNKYPKLINDSEFRMFFLYVTAPEDKKPALPSWIEG</sequence>
<dbReference type="Gene3D" id="3.30.710.10">
    <property type="entry name" value="Potassium Channel Kv1.1, Chain A"/>
    <property type="match status" value="1"/>
</dbReference>
<proteinExistence type="predicted"/>